<gene>
    <name evidence="4" type="ORF">PSU4_42320</name>
</gene>
<sequence length="424" mass="47194">MTEVILQVYPTLGDEAAMAAQRPIGRNNDAYQKMLAGLIEVCQAADDLGYWGITHVEHHMHTEGMEISPAPLMLNVHLGHYTKRLRHGQLGLVLPAHDPLRLAEEIAIADHMLQGRLFVGMARGYQARWQNILGQRFGVTSTASDQSDADQRNRLLFSENFAIMKKAWTEDLLTYDGPTYKIPFPVEGIPNWPPASTITGKYGVPGEVDENGTIKGVGVVPKPYTSPHPQLFQAFGASPGTLRWCGEENVTPTILMGSLTKLRALMEIYQEGAASRGRNPRFGEGIGVCRTFYVFPNGTPEDEVRAKIRRSVELYEEPVWRGWYEQFGFMEGSRLDDEEGPVPKPGEHLADRLINSGLLIGGTVDDVKRQIDGFLTDLPIDYFVWLFHWGMIPRDEGLRMLELFGEKIMPEFGITGAPATVAGS</sequence>
<protein>
    <recommendedName>
        <fullName evidence="3">Luciferase-like domain-containing protein</fullName>
    </recommendedName>
</protein>
<dbReference type="AlphaFoldDB" id="A0A511DQD8"/>
<evidence type="ECO:0000256" key="1">
    <source>
        <dbReference type="ARBA" id="ARBA00023002"/>
    </source>
</evidence>
<organism evidence="4 5">
    <name type="scientific">Pseudonocardia sulfidoxydans NBRC 16205</name>
    <dbReference type="NCBI Taxonomy" id="1223511"/>
    <lineage>
        <taxon>Bacteria</taxon>
        <taxon>Bacillati</taxon>
        <taxon>Actinomycetota</taxon>
        <taxon>Actinomycetes</taxon>
        <taxon>Pseudonocardiales</taxon>
        <taxon>Pseudonocardiaceae</taxon>
        <taxon>Pseudonocardia</taxon>
    </lineage>
</organism>
<comment type="caution">
    <text evidence="4">The sequence shown here is derived from an EMBL/GenBank/DDBJ whole genome shotgun (WGS) entry which is preliminary data.</text>
</comment>
<evidence type="ECO:0000259" key="3">
    <source>
        <dbReference type="Pfam" id="PF00296"/>
    </source>
</evidence>
<dbReference type="InterPro" id="IPR050766">
    <property type="entry name" value="Bact_Lucif_Oxidored"/>
</dbReference>
<dbReference type="SUPFAM" id="SSF51679">
    <property type="entry name" value="Bacterial luciferase-like"/>
    <property type="match status" value="1"/>
</dbReference>
<dbReference type="InterPro" id="IPR036661">
    <property type="entry name" value="Luciferase-like_sf"/>
</dbReference>
<dbReference type="PANTHER" id="PTHR30137">
    <property type="entry name" value="LUCIFERASE-LIKE MONOOXYGENASE"/>
    <property type="match status" value="1"/>
</dbReference>
<dbReference type="GO" id="GO:0016705">
    <property type="term" value="F:oxidoreductase activity, acting on paired donors, with incorporation or reduction of molecular oxygen"/>
    <property type="evidence" value="ECO:0007669"/>
    <property type="project" value="InterPro"/>
</dbReference>
<dbReference type="OrthoDB" id="3209103at2"/>
<reference evidence="4 5" key="1">
    <citation type="submission" date="2019-07" db="EMBL/GenBank/DDBJ databases">
        <title>Whole genome shotgun sequence of Pseudonocardia sulfidoxydans NBRC 16205.</title>
        <authorList>
            <person name="Hosoyama A."/>
            <person name="Uohara A."/>
            <person name="Ohji S."/>
            <person name="Ichikawa N."/>
        </authorList>
    </citation>
    <scope>NUCLEOTIDE SEQUENCE [LARGE SCALE GENOMIC DNA]</scope>
    <source>
        <strain evidence="4 5">NBRC 16205</strain>
    </source>
</reference>
<dbReference type="Pfam" id="PF00296">
    <property type="entry name" value="Bac_luciferase"/>
    <property type="match status" value="1"/>
</dbReference>
<evidence type="ECO:0000313" key="4">
    <source>
        <dbReference type="EMBL" id="GEL25278.1"/>
    </source>
</evidence>
<dbReference type="PANTHER" id="PTHR30137:SF8">
    <property type="entry name" value="BLR5498 PROTEIN"/>
    <property type="match status" value="1"/>
</dbReference>
<dbReference type="RefSeq" id="WP_147111185.1">
    <property type="nucleotide sequence ID" value="NZ_BJVJ01000050.1"/>
</dbReference>
<dbReference type="InterPro" id="IPR011251">
    <property type="entry name" value="Luciferase-like_dom"/>
</dbReference>
<accession>A0A511DQD8</accession>
<evidence type="ECO:0000313" key="5">
    <source>
        <dbReference type="Proteomes" id="UP000321685"/>
    </source>
</evidence>
<keyword evidence="2" id="KW-0503">Monooxygenase</keyword>
<dbReference type="Gene3D" id="3.20.20.30">
    <property type="entry name" value="Luciferase-like domain"/>
    <property type="match status" value="1"/>
</dbReference>
<dbReference type="Proteomes" id="UP000321685">
    <property type="component" value="Unassembled WGS sequence"/>
</dbReference>
<name>A0A511DQD8_9PSEU</name>
<dbReference type="EMBL" id="BJVJ01000050">
    <property type="protein sequence ID" value="GEL25278.1"/>
    <property type="molecule type" value="Genomic_DNA"/>
</dbReference>
<proteinExistence type="predicted"/>
<keyword evidence="5" id="KW-1185">Reference proteome</keyword>
<keyword evidence="1" id="KW-0560">Oxidoreductase</keyword>
<dbReference type="GO" id="GO:0005829">
    <property type="term" value="C:cytosol"/>
    <property type="evidence" value="ECO:0007669"/>
    <property type="project" value="TreeGrafter"/>
</dbReference>
<feature type="domain" description="Luciferase-like" evidence="3">
    <location>
        <begin position="30"/>
        <end position="373"/>
    </location>
</feature>
<dbReference type="GO" id="GO:0004497">
    <property type="term" value="F:monooxygenase activity"/>
    <property type="evidence" value="ECO:0007669"/>
    <property type="project" value="UniProtKB-KW"/>
</dbReference>
<evidence type="ECO:0000256" key="2">
    <source>
        <dbReference type="ARBA" id="ARBA00023033"/>
    </source>
</evidence>